<keyword evidence="2" id="KW-1185">Reference proteome</keyword>
<keyword evidence="1" id="KW-0732">Signal</keyword>
<evidence type="ECO:0000256" key="1">
    <source>
        <dbReference type="SAM" id="SignalP"/>
    </source>
</evidence>
<dbReference type="Proteomes" id="UP000095281">
    <property type="component" value="Unplaced"/>
</dbReference>
<organism evidence="2 3">
    <name type="scientific">Meloidogyne hapla</name>
    <name type="common">Root-knot nematode worm</name>
    <dbReference type="NCBI Taxonomy" id="6305"/>
    <lineage>
        <taxon>Eukaryota</taxon>
        <taxon>Metazoa</taxon>
        <taxon>Ecdysozoa</taxon>
        <taxon>Nematoda</taxon>
        <taxon>Chromadorea</taxon>
        <taxon>Rhabditida</taxon>
        <taxon>Tylenchina</taxon>
        <taxon>Tylenchomorpha</taxon>
        <taxon>Tylenchoidea</taxon>
        <taxon>Meloidogynidae</taxon>
        <taxon>Meloidogyninae</taxon>
        <taxon>Meloidogyne</taxon>
    </lineage>
</organism>
<feature type="signal peptide" evidence="1">
    <location>
        <begin position="1"/>
        <end position="27"/>
    </location>
</feature>
<dbReference type="AlphaFoldDB" id="A0A1I8BD46"/>
<proteinExistence type="predicted"/>
<name>A0A1I8BD46_MELHA</name>
<sequence>MVAQTTKTNGWTKSLLCLCVALPLVAAVDGLLHPTINCSTFKLGLRRGFALEEKANSSGIAVDSFENTKLLQHFLQPGTDLPISNLKTGLCIEQTSKSTSVESKGD</sequence>
<accession>A0A1I8BD46</accession>
<protein>
    <submittedName>
        <fullName evidence="3">Secreted protein</fullName>
    </submittedName>
</protein>
<feature type="chain" id="PRO_5009315695" evidence="1">
    <location>
        <begin position="28"/>
        <end position="106"/>
    </location>
</feature>
<dbReference type="WBParaSite" id="MhA1_Contig199.frz3.gene30">
    <property type="protein sequence ID" value="MhA1_Contig199.frz3.gene30"/>
    <property type="gene ID" value="MhA1_Contig199.frz3.gene30"/>
</dbReference>
<evidence type="ECO:0000313" key="3">
    <source>
        <dbReference type="WBParaSite" id="MhA1_Contig199.frz3.gene30"/>
    </source>
</evidence>
<reference evidence="3" key="1">
    <citation type="submission" date="2016-11" db="UniProtKB">
        <authorList>
            <consortium name="WormBaseParasite"/>
        </authorList>
    </citation>
    <scope>IDENTIFICATION</scope>
</reference>
<evidence type="ECO:0000313" key="2">
    <source>
        <dbReference type="Proteomes" id="UP000095281"/>
    </source>
</evidence>